<dbReference type="InterPro" id="IPR036390">
    <property type="entry name" value="WH_DNA-bd_sf"/>
</dbReference>
<proteinExistence type="predicted"/>
<evidence type="ECO:0000256" key="2">
    <source>
        <dbReference type="ARBA" id="ARBA00023125"/>
    </source>
</evidence>
<dbReference type="PROSITE" id="PS51078">
    <property type="entry name" value="ICLR_ED"/>
    <property type="match status" value="1"/>
</dbReference>
<organism evidence="6 7">
    <name type="scientific">Clostridium tetani</name>
    <dbReference type="NCBI Taxonomy" id="1513"/>
    <lineage>
        <taxon>Bacteria</taxon>
        <taxon>Bacillati</taxon>
        <taxon>Bacillota</taxon>
        <taxon>Clostridia</taxon>
        <taxon>Eubacteriales</taxon>
        <taxon>Clostridiaceae</taxon>
        <taxon>Clostridium</taxon>
    </lineage>
</organism>
<dbReference type="Pfam" id="PF09339">
    <property type="entry name" value="HTH_IclR"/>
    <property type="match status" value="1"/>
</dbReference>
<evidence type="ECO:0000313" key="6">
    <source>
        <dbReference type="EMBL" id="RXI57094.1"/>
    </source>
</evidence>
<comment type="caution">
    <text evidence="6">The sequence shown here is derived from an EMBL/GenBank/DDBJ whole genome shotgun (WGS) entry which is preliminary data.</text>
</comment>
<dbReference type="Gene3D" id="3.30.450.40">
    <property type="match status" value="1"/>
</dbReference>
<evidence type="ECO:0000256" key="3">
    <source>
        <dbReference type="ARBA" id="ARBA00023163"/>
    </source>
</evidence>
<sequence length="273" mass="31302">MIVFIKRRTNKIMDKDQNNINGSLDKALDLLKYFSEEHPVRGLSEISRISSIPKATVYRLFNTFEKNGFLQKVDIQGKQNQYRLGMKFFELGMIVSESMELKEVALPFMENLRDLLNEDVQLAVRDNNHAIYIEKLICTHPVRLFTKRGRKAPLSAGACSRAILSFLDDEEIHKILNNEPLEKYTEATIVDKDELWKKIEESRIKGYTISFGELEPQTVSVGVPIFDYSKNVIASISVAGPEQRFNDDLLPLIIEETKKTAKEISKVLGYNLK</sequence>
<dbReference type="InterPro" id="IPR014757">
    <property type="entry name" value="Tscrpt_reg_IclR_C"/>
</dbReference>
<feature type="domain" description="HTH iclR-type" evidence="4">
    <location>
        <begin position="21"/>
        <end position="86"/>
    </location>
</feature>
<dbReference type="InterPro" id="IPR005471">
    <property type="entry name" value="Tscrpt_reg_IclR_N"/>
</dbReference>
<keyword evidence="2" id="KW-0238">DNA-binding</keyword>
<evidence type="ECO:0000259" key="5">
    <source>
        <dbReference type="PROSITE" id="PS51078"/>
    </source>
</evidence>
<reference evidence="6 7" key="1">
    <citation type="submission" date="2018-06" db="EMBL/GenBank/DDBJ databases">
        <title>Genome conservation of Clostridium tetani.</title>
        <authorList>
            <person name="Bruggemann H."/>
            <person name="Popoff M.R."/>
        </authorList>
    </citation>
    <scope>NUCLEOTIDE SEQUENCE [LARGE SCALE GENOMIC DNA]</scope>
    <source>
        <strain evidence="6 7">63.05</strain>
    </source>
</reference>
<dbReference type="InterPro" id="IPR050707">
    <property type="entry name" value="HTH_MetabolicPath_Reg"/>
</dbReference>
<dbReference type="SUPFAM" id="SSF46785">
    <property type="entry name" value="Winged helix' DNA-binding domain"/>
    <property type="match status" value="1"/>
</dbReference>
<dbReference type="InterPro" id="IPR036388">
    <property type="entry name" value="WH-like_DNA-bd_sf"/>
</dbReference>
<dbReference type="InterPro" id="IPR029016">
    <property type="entry name" value="GAF-like_dom_sf"/>
</dbReference>
<gene>
    <name evidence="6" type="ORF">DP131_05870</name>
</gene>
<dbReference type="PANTHER" id="PTHR30136">
    <property type="entry name" value="HELIX-TURN-HELIX TRANSCRIPTIONAL REGULATOR, ICLR FAMILY"/>
    <property type="match status" value="1"/>
</dbReference>
<name>A0ABY0EQ57_CLOTA</name>
<dbReference type="EMBL" id="QMAU01000025">
    <property type="protein sequence ID" value="RXI57094.1"/>
    <property type="molecule type" value="Genomic_DNA"/>
</dbReference>
<keyword evidence="3" id="KW-0804">Transcription</keyword>
<keyword evidence="1" id="KW-0805">Transcription regulation</keyword>
<dbReference type="Proteomes" id="UP000290273">
    <property type="component" value="Unassembled WGS sequence"/>
</dbReference>
<evidence type="ECO:0000313" key="7">
    <source>
        <dbReference type="Proteomes" id="UP000290273"/>
    </source>
</evidence>
<dbReference type="PROSITE" id="PS51077">
    <property type="entry name" value="HTH_ICLR"/>
    <property type="match status" value="1"/>
</dbReference>
<protein>
    <submittedName>
        <fullName evidence="6">IclR family transcriptional regulator</fullName>
    </submittedName>
</protein>
<dbReference type="Pfam" id="PF01614">
    <property type="entry name" value="IclR_C"/>
    <property type="match status" value="1"/>
</dbReference>
<evidence type="ECO:0000256" key="1">
    <source>
        <dbReference type="ARBA" id="ARBA00023015"/>
    </source>
</evidence>
<feature type="domain" description="IclR-ED" evidence="5">
    <location>
        <begin position="87"/>
        <end position="270"/>
    </location>
</feature>
<dbReference type="Gene3D" id="1.10.10.10">
    <property type="entry name" value="Winged helix-like DNA-binding domain superfamily/Winged helix DNA-binding domain"/>
    <property type="match status" value="1"/>
</dbReference>
<dbReference type="PANTHER" id="PTHR30136:SF24">
    <property type="entry name" value="HTH-TYPE TRANSCRIPTIONAL REPRESSOR ALLR"/>
    <property type="match status" value="1"/>
</dbReference>
<dbReference type="SMART" id="SM00346">
    <property type="entry name" value="HTH_ICLR"/>
    <property type="match status" value="1"/>
</dbReference>
<accession>A0ABY0EQ57</accession>
<evidence type="ECO:0000259" key="4">
    <source>
        <dbReference type="PROSITE" id="PS51077"/>
    </source>
</evidence>
<dbReference type="SUPFAM" id="SSF55781">
    <property type="entry name" value="GAF domain-like"/>
    <property type="match status" value="1"/>
</dbReference>